<reference evidence="1" key="1">
    <citation type="submission" date="2018-02" db="EMBL/GenBank/DDBJ databases">
        <title>Rhizophora mucronata_Transcriptome.</title>
        <authorList>
            <person name="Meera S.P."/>
            <person name="Sreeshan A."/>
            <person name="Augustine A."/>
        </authorList>
    </citation>
    <scope>NUCLEOTIDE SEQUENCE</scope>
    <source>
        <tissue evidence="1">Leaf</tissue>
    </source>
</reference>
<evidence type="ECO:0000313" key="1">
    <source>
        <dbReference type="EMBL" id="MBX60364.1"/>
    </source>
</evidence>
<protein>
    <submittedName>
        <fullName evidence="1">Uncharacterized protein</fullName>
    </submittedName>
</protein>
<organism evidence="1">
    <name type="scientific">Rhizophora mucronata</name>
    <name type="common">Asiatic mangrove</name>
    <dbReference type="NCBI Taxonomy" id="61149"/>
    <lineage>
        <taxon>Eukaryota</taxon>
        <taxon>Viridiplantae</taxon>
        <taxon>Streptophyta</taxon>
        <taxon>Embryophyta</taxon>
        <taxon>Tracheophyta</taxon>
        <taxon>Spermatophyta</taxon>
        <taxon>Magnoliopsida</taxon>
        <taxon>eudicotyledons</taxon>
        <taxon>Gunneridae</taxon>
        <taxon>Pentapetalae</taxon>
        <taxon>rosids</taxon>
        <taxon>fabids</taxon>
        <taxon>Malpighiales</taxon>
        <taxon>Rhizophoraceae</taxon>
        <taxon>Rhizophora</taxon>
    </lineage>
</organism>
<dbReference type="AlphaFoldDB" id="A0A2P2Q072"/>
<sequence length="24" mass="2837">MKVLVGWSFAKESDSELRNKKKKK</sequence>
<accession>A0A2P2Q072</accession>
<dbReference type="EMBL" id="GGEC01079880">
    <property type="protein sequence ID" value="MBX60364.1"/>
    <property type="molecule type" value="Transcribed_RNA"/>
</dbReference>
<name>A0A2P2Q072_RHIMU</name>
<proteinExistence type="predicted"/>